<accession>A0A9X3HZU8</accession>
<keyword evidence="2" id="KW-1185">Reference proteome</keyword>
<comment type="caution">
    <text evidence="1">The sequence shown here is derived from an EMBL/GenBank/DDBJ whole genome shotgun (WGS) entry which is preliminary data.</text>
</comment>
<dbReference type="RefSeq" id="WP_265677935.1">
    <property type="nucleotide sequence ID" value="NZ_JAKRRY010000073.1"/>
</dbReference>
<gene>
    <name evidence="1" type="ORF">MD535_24790</name>
</gene>
<name>A0A9X3HZU8_9VIBR</name>
<evidence type="ECO:0000313" key="1">
    <source>
        <dbReference type="EMBL" id="MCW8349207.1"/>
    </source>
</evidence>
<dbReference type="Proteomes" id="UP001155587">
    <property type="component" value="Unassembled WGS sequence"/>
</dbReference>
<organism evidence="1 2">
    <name type="scientific">Vibrio qingdaonensis</name>
    <dbReference type="NCBI Taxonomy" id="2829491"/>
    <lineage>
        <taxon>Bacteria</taxon>
        <taxon>Pseudomonadati</taxon>
        <taxon>Pseudomonadota</taxon>
        <taxon>Gammaproteobacteria</taxon>
        <taxon>Vibrionales</taxon>
        <taxon>Vibrionaceae</taxon>
        <taxon>Vibrio</taxon>
    </lineage>
</organism>
<proteinExistence type="predicted"/>
<evidence type="ECO:0000313" key="2">
    <source>
        <dbReference type="Proteomes" id="UP001155587"/>
    </source>
</evidence>
<reference evidence="1" key="1">
    <citation type="submission" date="2022-02" db="EMBL/GenBank/DDBJ databases">
        <title>Vibrio sp. nov, a new bacterium isolated from seawater.</title>
        <authorList>
            <person name="Yuan Y."/>
        </authorList>
    </citation>
    <scope>NUCLEOTIDE SEQUENCE</scope>
    <source>
        <strain evidence="1">ZSDZ65</strain>
    </source>
</reference>
<sequence>MSFLDLVAAKRGVYQLNDAADIKTKAPLQLCFESFDEIKKLIYDEILETVFQKYPRKFEHVVTQ</sequence>
<dbReference type="EMBL" id="JAKRRY010000073">
    <property type="protein sequence ID" value="MCW8349207.1"/>
    <property type="molecule type" value="Genomic_DNA"/>
</dbReference>
<dbReference type="AlphaFoldDB" id="A0A9X3HZU8"/>
<protein>
    <submittedName>
        <fullName evidence="1">Uncharacterized protein</fullName>
    </submittedName>
</protein>